<dbReference type="Gene3D" id="1.10.10.10">
    <property type="entry name" value="Winged helix-like DNA-binding domain superfamily/Winged helix DNA-binding domain"/>
    <property type="match status" value="1"/>
</dbReference>
<accession>A0A8S5RXN3</accession>
<evidence type="ECO:0000259" key="2">
    <source>
        <dbReference type="Pfam" id="PF06970"/>
    </source>
</evidence>
<dbReference type="InterPro" id="IPR010724">
    <property type="entry name" value="RepA_N"/>
</dbReference>
<name>A0A8S5RXN3_9CAUD</name>
<protein>
    <submittedName>
        <fullName evidence="3">Replication initiator protein</fullName>
    </submittedName>
</protein>
<evidence type="ECO:0000313" key="3">
    <source>
        <dbReference type="EMBL" id="DAF43542.1"/>
    </source>
</evidence>
<reference evidence="3" key="1">
    <citation type="journal article" date="2021" name="Proc. Natl. Acad. Sci. U.S.A.">
        <title>A Catalog of Tens of Thousands of Viruses from Human Metagenomes Reveals Hidden Associations with Chronic Diseases.</title>
        <authorList>
            <person name="Tisza M.J."/>
            <person name="Buck C.B."/>
        </authorList>
    </citation>
    <scope>NUCLEOTIDE SEQUENCE</scope>
    <source>
        <strain evidence="3">CtWdm1</strain>
    </source>
</reference>
<feature type="domain" description="Replication initiator A N-terminal" evidence="2">
    <location>
        <begin position="13"/>
        <end position="87"/>
    </location>
</feature>
<dbReference type="Pfam" id="PF06970">
    <property type="entry name" value="RepA_N"/>
    <property type="match status" value="1"/>
</dbReference>
<organism evidence="3">
    <name type="scientific">Siphoviridae sp. ctWdm1</name>
    <dbReference type="NCBI Taxonomy" id="2827883"/>
    <lineage>
        <taxon>Viruses</taxon>
        <taxon>Duplodnaviria</taxon>
        <taxon>Heunggongvirae</taxon>
        <taxon>Uroviricota</taxon>
        <taxon>Caudoviricetes</taxon>
    </lineage>
</organism>
<sequence length="258" mass="30147">MDRIKIADIDNERYYQVPVAFFTNPYYKDLSNDSKMAYAILKNRLILSIKNNWLDNDGAVYIFYTWDKLSEVMNISRRKIADTINQLKEHNLIDVVRQGRGLPAKVYVKKLKPNTNASRNDFIESNNEQEDEIKEEKQVKEKSKTENKQQEYFSIFWASYPKKVGKGAAEKSWKKIKPTKDLLEKMLNAIETAKQSMQWNKDNGQYIPNPATWLNQKRWEDEIIIDNKYSNKSKNSNNMPSAMTTAQKALDLLEQMGG</sequence>
<dbReference type="InterPro" id="IPR036388">
    <property type="entry name" value="WH-like_DNA-bd_sf"/>
</dbReference>
<feature type="region of interest" description="Disordered" evidence="1">
    <location>
        <begin position="118"/>
        <end position="145"/>
    </location>
</feature>
<feature type="compositionally biased region" description="Basic and acidic residues" evidence="1">
    <location>
        <begin position="134"/>
        <end position="145"/>
    </location>
</feature>
<dbReference type="EMBL" id="BK032509">
    <property type="protein sequence ID" value="DAF43542.1"/>
    <property type="molecule type" value="Genomic_DNA"/>
</dbReference>
<proteinExistence type="predicted"/>
<evidence type="ECO:0000256" key="1">
    <source>
        <dbReference type="SAM" id="MobiDB-lite"/>
    </source>
</evidence>